<evidence type="ECO:0000313" key="2">
    <source>
        <dbReference type="EMBL" id="PIK53346.1"/>
    </source>
</evidence>
<dbReference type="Gene3D" id="1.20.1070.10">
    <property type="entry name" value="Rhodopsin 7-helix transmembrane proteins"/>
    <property type="match status" value="1"/>
</dbReference>
<dbReference type="Proteomes" id="UP000230750">
    <property type="component" value="Unassembled WGS sequence"/>
</dbReference>
<dbReference type="OrthoDB" id="6134459at2759"/>
<sequence>MNNYAANLFPIDDGMCHYQRCQDNMTCQCDKLCYYYRDCCEEVMSDIAAASYHEPEFISNEHLQCRPFSGFYATPYRAVSNCPWYIGYWVVSSCPSTTVEALKKKCENDEALIVDIAVSYIRPVQDVYGNLFKNIYCARCHGVSERETLFWEVEQICNDCQENLLLSSHHRVNRSSSQCFLILGDPLRTTPSSNFTAVIKPRLRQCNHTIIRSCPQKSDSEDIAMCSGQKGFSSPVYVNNTLFRNIFCAKCNGLTSLQNWSCELPRSSCQWVHILSMEDGISLVDPLCSLLQCHRPSKLCSRNEGLRHYLVLKINRQYKCSFLDTRAENCFLDVFLLASERPYFQKKSKLAPIWYRDMKRDEIFSLFQISENTTQQWLLTFERRLHEVSQQLVSNKRSCYLEFIDFIEVCSGQSDEKLGECPGTITEIDGDGILDDEYVIIEEISANASVKMNLTWYMVKTRFFIDFNRSSPIKRTIICLQPDKNMRSCALKTFGEICSAVAVTSHVATFTIYALLKPFRNTFGCSLMCFILSITIAVCLMQFVSGNISQDGQFCKAIAISSHLFWLSSFSWMTVLAWDLCATLSLLKFV</sequence>
<evidence type="ECO:0000256" key="1">
    <source>
        <dbReference type="SAM" id="Phobius"/>
    </source>
</evidence>
<evidence type="ECO:0000313" key="3">
    <source>
        <dbReference type="Proteomes" id="UP000230750"/>
    </source>
</evidence>
<dbReference type="PANTHER" id="PTHR45902">
    <property type="entry name" value="LATROPHILIN RECEPTOR-LIKE PROTEIN A"/>
    <property type="match status" value="1"/>
</dbReference>
<gene>
    <name evidence="2" type="ORF">BSL78_09763</name>
</gene>
<dbReference type="InterPro" id="IPR053231">
    <property type="entry name" value="GPCR_LN-TM7"/>
</dbReference>
<keyword evidence="1" id="KW-0472">Membrane</keyword>
<dbReference type="AlphaFoldDB" id="A0A2G8KZ99"/>
<feature type="transmembrane region" description="Helical" evidence="1">
    <location>
        <begin position="564"/>
        <end position="587"/>
    </location>
</feature>
<proteinExistence type="predicted"/>
<feature type="transmembrane region" description="Helical" evidence="1">
    <location>
        <begin position="523"/>
        <end position="544"/>
    </location>
</feature>
<reference evidence="2 3" key="1">
    <citation type="journal article" date="2017" name="PLoS Biol.">
        <title>The sea cucumber genome provides insights into morphological evolution and visceral regeneration.</title>
        <authorList>
            <person name="Zhang X."/>
            <person name="Sun L."/>
            <person name="Yuan J."/>
            <person name="Sun Y."/>
            <person name="Gao Y."/>
            <person name="Zhang L."/>
            <person name="Li S."/>
            <person name="Dai H."/>
            <person name="Hamel J.F."/>
            <person name="Liu C."/>
            <person name="Yu Y."/>
            <person name="Liu S."/>
            <person name="Lin W."/>
            <person name="Guo K."/>
            <person name="Jin S."/>
            <person name="Xu P."/>
            <person name="Storey K.B."/>
            <person name="Huan P."/>
            <person name="Zhang T."/>
            <person name="Zhou Y."/>
            <person name="Zhang J."/>
            <person name="Lin C."/>
            <person name="Li X."/>
            <person name="Xing L."/>
            <person name="Huo D."/>
            <person name="Sun M."/>
            <person name="Wang L."/>
            <person name="Mercier A."/>
            <person name="Li F."/>
            <person name="Yang H."/>
            <person name="Xiang J."/>
        </authorList>
    </citation>
    <scope>NUCLEOTIDE SEQUENCE [LARGE SCALE GENOMIC DNA]</scope>
    <source>
        <strain evidence="2">Shaxun</strain>
        <tissue evidence="2">Muscle</tissue>
    </source>
</reference>
<accession>A0A2G8KZ99</accession>
<dbReference type="STRING" id="307972.A0A2G8KZ99"/>
<organism evidence="2 3">
    <name type="scientific">Stichopus japonicus</name>
    <name type="common">Sea cucumber</name>
    <dbReference type="NCBI Taxonomy" id="307972"/>
    <lineage>
        <taxon>Eukaryota</taxon>
        <taxon>Metazoa</taxon>
        <taxon>Echinodermata</taxon>
        <taxon>Eleutherozoa</taxon>
        <taxon>Echinozoa</taxon>
        <taxon>Holothuroidea</taxon>
        <taxon>Aspidochirotacea</taxon>
        <taxon>Aspidochirotida</taxon>
        <taxon>Stichopodidae</taxon>
        <taxon>Apostichopus</taxon>
    </lineage>
</organism>
<keyword evidence="3" id="KW-1185">Reference proteome</keyword>
<dbReference type="EMBL" id="MRZV01000291">
    <property type="protein sequence ID" value="PIK53346.1"/>
    <property type="molecule type" value="Genomic_DNA"/>
</dbReference>
<feature type="transmembrane region" description="Helical" evidence="1">
    <location>
        <begin position="494"/>
        <end position="516"/>
    </location>
</feature>
<keyword evidence="1" id="KW-1133">Transmembrane helix</keyword>
<name>A0A2G8KZ99_STIJA</name>
<dbReference type="PANTHER" id="PTHR45902:SF1">
    <property type="entry name" value="LATROPHILIN RECEPTOR-LIKE PROTEIN A"/>
    <property type="match status" value="1"/>
</dbReference>
<evidence type="ECO:0008006" key="4">
    <source>
        <dbReference type="Google" id="ProtNLM"/>
    </source>
</evidence>
<keyword evidence="1" id="KW-0812">Transmembrane</keyword>
<protein>
    <recommendedName>
        <fullName evidence="4">SMB domain-containing protein</fullName>
    </recommendedName>
</protein>
<comment type="caution">
    <text evidence="2">The sequence shown here is derived from an EMBL/GenBank/DDBJ whole genome shotgun (WGS) entry which is preliminary data.</text>
</comment>